<dbReference type="Pfam" id="PF10090">
    <property type="entry name" value="HPTransfase"/>
    <property type="match status" value="1"/>
</dbReference>
<dbReference type="RefSeq" id="WP_281043819.1">
    <property type="nucleotide sequence ID" value="NZ_JARYGZ010000001.1"/>
</dbReference>
<evidence type="ECO:0000313" key="3">
    <source>
        <dbReference type="Proteomes" id="UP001160625"/>
    </source>
</evidence>
<accession>A0ABT6N159</accession>
<evidence type="ECO:0000313" key="2">
    <source>
        <dbReference type="EMBL" id="MDH7638523.1"/>
    </source>
</evidence>
<protein>
    <submittedName>
        <fullName evidence="2">Histidine phosphotransferase family protein</fullName>
    </submittedName>
</protein>
<proteinExistence type="predicted"/>
<sequence length="216" mass="22513">MAAGDGIEFASLLCSRLCHDLLSPVGALNNGIELLADEHDPEMRARCLDLLAESARASANKLKFFRLAFGAAGGFGDSVDTREVRAAIEGLFGGDRRISVGWMVGDASLGKGPIKILLNLALIAGDALVRGGRLDIGVENTGSATEIVIRAEGPRIVLDPELRTALTGGTAQDALTPRASAAWLVWHLANERGGQVMIAEPEDGVLMLGCSLPSGA</sequence>
<dbReference type="Gene3D" id="1.10.287.130">
    <property type="match status" value="1"/>
</dbReference>
<evidence type="ECO:0000259" key="1">
    <source>
        <dbReference type="Pfam" id="PF10090"/>
    </source>
</evidence>
<dbReference type="Proteomes" id="UP001160625">
    <property type="component" value="Unassembled WGS sequence"/>
</dbReference>
<gene>
    <name evidence="2" type="ORF">QGN17_07245</name>
</gene>
<dbReference type="InterPro" id="IPR036890">
    <property type="entry name" value="HATPase_C_sf"/>
</dbReference>
<name>A0ABT6N159_9SPHN</name>
<keyword evidence="3" id="KW-1185">Reference proteome</keyword>
<feature type="domain" description="Histidine phosphotransferase ChpT C-terminal" evidence="1">
    <location>
        <begin position="81"/>
        <end position="203"/>
    </location>
</feature>
<comment type="caution">
    <text evidence="2">The sequence shown here is derived from an EMBL/GenBank/DDBJ whole genome shotgun (WGS) entry which is preliminary data.</text>
</comment>
<dbReference type="Gene3D" id="3.30.565.10">
    <property type="entry name" value="Histidine kinase-like ATPase, C-terminal domain"/>
    <property type="match status" value="1"/>
</dbReference>
<organism evidence="2 3">
    <name type="scientific">Sphingomonas oryzagri</name>
    <dbReference type="NCBI Taxonomy" id="3042314"/>
    <lineage>
        <taxon>Bacteria</taxon>
        <taxon>Pseudomonadati</taxon>
        <taxon>Pseudomonadota</taxon>
        <taxon>Alphaproteobacteria</taxon>
        <taxon>Sphingomonadales</taxon>
        <taxon>Sphingomonadaceae</taxon>
        <taxon>Sphingomonas</taxon>
    </lineage>
</organism>
<dbReference type="EMBL" id="JARYGZ010000001">
    <property type="protein sequence ID" value="MDH7638523.1"/>
    <property type="molecule type" value="Genomic_DNA"/>
</dbReference>
<reference evidence="2" key="1">
    <citation type="submission" date="2023-04" db="EMBL/GenBank/DDBJ databases">
        <title>Sphingomonas sp. MAHUQ-71 isolated from rice field.</title>
        <authorList>
            <person name="Huq M.A."/>
        </authorList>
    </citation>
    <scope>NUCLEOTIDE SEQUENCE</scope>
    <source>
        <strain evidence="2">MAHUQ-71</strain>
    </source>
</reference>
<dbReference type="InterPro" id="IPR018762">
    <property type="entry name" value="ChpT_C"/>
</dbReference>